<dbReference type="Gene3D" id="3.40.50.20">
    <property type="match status" value="1"/>
</dbReference>
<dbReference type="SUPFAM" id="SSF56059">
    <property type="entry name" value="Glutathione synthetase ATP-binding domain-like"/>
    <property type="match status" value="1"/>
</dbReference>
<dbReference type="Pfam" id="PF13535">
    <property type="entry name" value="ATP-grasp_4"/>
    <property type="match status" value="1"/>
</dbReference>
<dbReference type="AlphaFoldDB" id="A0AB73T933"/>
<dbReference type="PANTHER" id="PTHR43585">
    <property type="entry name" value="FUMIPYRROLE BIOSYNTHESIS PROTEIN C"/>
    <property type="match status" value="1"/>
</dbReference>
<evidence type="ECO:0000313" key="7">
    <source>
        <dbReference type="Proteomes" id="UP000245412"/>
    </source>
</evidence>
<gene>
    <name evidence="6" type="ORF">C7383_10164</name>
</gene>
<dbReference type="PROSITE" id="PS50975">
    <property type="entry name" value="ATP_GRASP"/>
    <property type="match status" value="1"/>
</dbReference>
<evidence type="ECO:0000256" key="3">
    <source>
        <dbReference type="ARBA" id="ARBA00022840"/>
    </source>
</evidence>
<dbReference type="PANTHER" id="PTHR43585:SF2">
    <property type="entry name" value="ATP-GRASP ENZYME FSQD"/>
    <property type="match status" value="1"/>
</dbReference>
<dbReference type="EMBL" id="QGGY01000001">
    <property type="protein sequence ID" value="PWJ78696.1"/>
    <property type="molecule type" value="Genomic_DNA"/>
</dbReference>
<dbReference type="Gene3D" id="3.30.1490.20">
    <property type="entry name" value="ATP-grasp fold, A domain"/>
    <property type="match status" value="1"/>
</dbReference>
<keyword evidence="2 4" id="KW-0547">Nucleotide-binding</keyword>
<dbReference type="Pfam" id="PF18603">
    <property type="entry name" value="LAL_C2"/>
    <property type="match status" value="1"/>
</dbReference>
<accession>A0AB73T933</accession>
<dbReference type="GO" id="GO:0016874">
    <property type="term" value="F:ligase activity"/>
    <property type="evidence" value="ECO:0007669"/>
    <property type="project" value="UniProtKB-KW"/>
</dbReference>
<dbReference type="Gene3D" id="3.30.470.20">
    <property type="entry name" value="ATP-grasp fold, B domain"/>
    <property type="match status" value="1"/>
</dbReference>
<organism evidence="6 7">
    <name type="scientific">Murimonas intestini</name>
    <dbReference type="NCBI Taxonomy" id="1337051"/>
    <lineage>
        <taxon>Bacteria</taxon>
        <taxon>Bacillati</taxon>
        <taxon>Bacillota</taxon>
        <taxon>Clostridia</taxon>
        <taxon>Lachnospirales</taxon>
        <taxon>Lachnospiraceae</taxon>
        <taxon>Murimonas</taxon>
    </lineage>
</organism>
<evidence type="ECO:0000259" key="5">
    <source>
        <dbReference type="PROSITE" id="PS50975"/>
    </source>
</evidence>
<feature type="domain" description="ATP-grasp" evidence="5">
    <location>
        <begin position="107"/>
        <end position="299"/>
    </location>
</feature>
<dbReference type="GO" id="GO:0005524">
    <property type="term" value="F:ATP binding"/>
    <property type="evidence" value="ECO:0007669"/>
    <property type="project" value="UniProtKB-UniRule"/>
</dbReference>
<dbReference type="InterPro" id="IPR052032">
    <property type="entry name" value="ATP-dep_AA_Ligase"/>
</dbReference>
<protein>
    <submittedName>
        <fullName evidence="6">Biotin carboxylase</fullName>
    </submittedName>
</protein>
<evidence type="ECO:0000256" key="4">
    <source>
        <dbReference type="PROSITE-ProRule" id="PRU00409"/>
    </source>
</evidence>
<reference evidence="6 7" key="1">
    <citation type="submission" date="2018-05" db="EMBL/GenBank/DDBJ databases">
        <authorList>
            <person name="Goeker M."/>
            <person name="Huntemann M."/>
            <person name="Clum A."/>
            <person name="Pillay M."/>
            <person name="Palaniappan K."/>
            <person name="Varghese N."/>
            <person name="Mikhailova N."/>
            <person name="Stamatis D."/>
            <person name="Reddy T."/>
            <person name="Daum C."/>
            <person name="Shapiro N."/>
            <person name="Ivanova N."/>
            <person name="Kyrpides N."/>
            <person name="Woyke T."/>
        </authorList>
    </citation>
    <scope>NUCLEOTIDE SEQUENCE [LARGE SCALE GENOMIC DNA]</scope>
    <source>
        <strain evidence="6 7">DSM 26524</strain>
    </source>
</reference>
<evidence type="ECO:0000256" key="2">
    <source>
        <dbReference type="ARBA" id="ARBA00022741"/>
    </source>
</evidence>
<dbReference type="RefSeq" id="WP_109624150.1">
    <property type="nucleotide sequence ID" value="NZ_JANKBI010000001.1"/>
</dbReference>
<evidence type="ECO:0000256" key="1">
    <source>
        <dbReference type="ARBA" id="ARBA00022598"/>
    </source>
</evidence>
<dbReference type="Proteomes" id="UP000245412">
    <property type="component" value="Unassembled WGS sequence"/>
</dbReference>
<dbReference type="SMART" id="SM01209">
    <property type="entry name" value="GARS_A"/>
    <property type="match status" value="1"/>
</dbReference>
<evidence type="ECO:0000313" key="6">
    <source>
        <dbReference type="EMBL" id="PWJ78696.1"/>
    </source>
</evidence>
<keyword evidence="3 4" id="KW-0067">ATP-binding</keyword>
<keyword evidence="1" id="KW-0436">Ligase</keyword>
<dbReference type="InterPro" id="IPR040570">
    <property type="entry name" value="LAL_C2"/>
</dbReference>
<keyword evidence="7" id="KW-1185">Reference proteome</keyword>
<dbReference type="GO" id="GO:0046872">
    <property type="term" value="F:metal ion binding"/>
    <property type="evidence" value="ECO:0007669"/>
    <property type="project" value="InterPro"/>
</dbReference>
<dbReference type="InterPro" id="IPR013815">
    <property type="entry name" value="ATP_grasp_subdomain_1"/>
</dbReference>
<sequence>MKKIMVLGAIYAQVPLIEAAKRLGYHAVAASIPGDYPGFAAADECCYVDITDPEAVAEEACRLQVDGVTTCGMDTGIVAMGRACDKLGLCGISQQAAAAASNKYMSKKAFVEAGVRCADYRVVKNEADLESALDSLGLPAAVKAVDLMGSRGIYRCNTREEAHAAFVKVMDETRQEYCLVEEFIDGLLFGADGMFSEGKLVFLLPFGTEAYMGGQVATPVGHWAPFEYQDMLEEIRALVTKAGNALGIQNGPFNCDLMLRDGRVYLIEINGRPGATCIPEIISNYYGCNYYEVICRQAAGEDVSGFFRLDGRVPFASISHIIGSDRNGILREIRNNNEMADDICDLTFGAKTGDRVSRYQNGRDRLGQVIIKGSTLEECRRRMAEVMDNIELVIDGGSESLGD</sequence>
<proteinExistence type="predicted"/>
<comment type="caution">
    <text evidence="6">The sequence shown here is derived from an EMBL/GenBank/DDBJ whole genome shotgun (WGS) entry which is preliminary data.</text>
</comment>
<name>A0AB73T933_9FIRM</name>
<dbReference type="InterPro" id="IPR011761">
    <property type="entry name" value="ATP-grasp"/>
</dbReference>